<reference evidence="2 3" key="1">
    <citation type="submission" date="2022-08" db="EMBL/GenBank/DDBJ databases">
        <title>YIM 101645 draft genome.</title>
        <authorList>
            <person name="Chen X."/>
        </authorList>
    </citation>
    <scope>NUCLEOTIDE SEQUENCE [LARGE SCALE GENOMIC DNA]</scope>
    <source>
        <strain evidence="2 3">YIM 101645</strain>
    </source>
</reference>
<dbReference type="Proteomes" id="UP001205965">
    <property type="component" value="Unassembled WGS sequence"/>
</dbReference>
<accession>A0ABT2FSN9</accession>
<dbReference type="EMBL" id="JANWTC010000001">
    <property type="protein sequence ID" value="MCS5478136.1"/>
    <property type="molecule type" value="Genomic_DNA"/>
</dbReference>
<organism evidence="2 3">
    <name type="scientific">Corynebacterium lemuris</name>
    <dbReference type="NCBI Taxonomy" id="1859292"/>
    <lineage>
        <taxon>Bacteria</taxon>
        <taxon>Bacillati</taxon>
        <taxon>Actinomycetota</taxon>
        <taxon>Actinomycetes</taxon>
        <taxon>Mycobacteriales</taxon>
        <taxon>Corynebacteriaceae</taxon>
        <taxon>Corynebacterium</taxon>
    </lineage>
</organism>
<dbReference type="RefSeq" id="WP_259426168.1">
    <property type="nucleotide sequence ID" value="NZ_JANWTC010000001.1"/>
</dbReference>
<sequence length="148" mass="16343">MTADLSWGIKRSFLGYLESLPDCLITTEGGADRDEASGAFRFQYARKTELDGGGHRLEFNGDVRIRAHGGMLLVIFMNPWLSFTGSRVELSVVDLMHWPDTSRREILGISENTDGTEFPLNLAESALETFNGVYPAGEPLDPAILVHV</sequence>
<proteinExistence type="predicted"/>
<evidence type="ECO:0000259" key="1">
    <source>
        <dbReference type="Pfam" id="PF04213"/>
    </source>
</evidence>
<feature type="domain" description="Htaa" evidence="1">
    <location>
        <begin position="3"/>
        <end position="143"/>
    </location>
</feature>
<name>A0ABT2FSN9_9CORY</name>
<dbReference type="InterPro" id="IPR007331">
    <property type="entry name" value="Htaa"/>
</dbReference>
<keyword evidence="3" id="KW-1185">Reference proteome</keyword>
<comment type="caution">
    <text evidence="2">The sequence shown here is derived from an EMBL/GenBank/DDBJ whole genome shotgun (WGS) entry which is preliminary data.</text>
</comment>
<protein>
    <submittedName>
        <fullName evidence="2">HtaA domain-containing protein</fullName>
    </submittedName>
</protein>
<evidence type="ECO:0000313" key="2">
    <source>
        <dbReference type="EMBL" id="MCS5478136.1"/>
    </source>
</evidence>
<evidence type="ECO:0000313" key="3">
    <source>
        <dbReference type="Proteomes" id="UP001205965"/>
    </source>
</evidence>
<gene>
    <name evidence="2" type="ORF">NYP18_00515</name>
</gene>
<dbReference type="Pfam" id="PF04213">
    <property type="entry name" value="HtaA"/>
    <property type="match status" value="1"/>
</dbReference>